<dbReference type="GO" id="GO:0002244">
    <property type="term" value="P:hematopoietic progenitor cell differentiation"/>
    <property type="evidence" value="ECO:0007669"/>
    <property type="project" value="Ensembl"/>
</dbReference>
<dbReference type="GO" id="GO:0008270">
    <property type="term" value="F:zinc ion binding"/>
    <property type="evidence" value="ECO:0007669"/>
    <property type="project" value="UniProtKB-KW"/>
</dbReference>
<dbReference type="InterPro" id="IPR019786">
    <property type="entry name" value="Zinc_finger_PHD-type_CS"/>
</dbReference>
<feature type="region of interest" description="Disordered" evidence="9">
    <location>
        <begin position="138"/>
        <end position="199"/>
    </location>
</feature>
<feature type="region of interest" description="Disordered" evidence="9">
    <location>
        <begin position="22"/>
        <end position="82"/>
    </location>
</feature>
<evidence type="ECO:0000313" key="11">
    <source>
        <dbReference type="Ensembl" id="ENSLLTP00000022678.1"/>
    </source>
</evidence>
<reference evidence="11" key="1">
    <citation type="submission" date="2025-08" db="UniProtKB">
        <authorList>
            <consortium name="Ensembl"/>
        </authorList>
    </citation>
    <scope>IDENTIFICATION</scope>
</reference>
<organism evidence="11 12">
    <name type="scientific">Laticauda laticaudata</name>
    <name type="common">Blue-ringed sea krait</name>
    <name type="synonym">Blue-lipped sea krait</name>
    <dbReference type="NCBI Taxonomy" id="8630"/>
    <lineage>
        <taxon>Eukaryota</taxon>
        <taxon>Metazoa</taxon>
        <taxon>Chordata</taxon>
        <taxon>Craniata</taxon>
        <taxon>Vertebrata</taxon>
        <taxon>Euteleostomi</taxon>
        <taxon>Lepidosauria</taxon>
        <taxon>Squamata</taxon>
        <taxon>Bifurcata</taxon>
        <taxon>Unidentata</taxon>
        <taxon>Episquamata</taxon>
        <taxon>Toxicofera</taxon>
        <taxon>Serpentes</taxon>
        <taxon>Colubroidea</taxon>
        <taxon>Elapidae</taxon>
        <taxon>Laticaudinae</taxon>
        <taxon>Laticauda</taxon>
    </lineage>
</organism>
<dbReference type="PROSITE" id="PS50016">
    <property type="entry name" value="ZF_PHD_2"/>
    <property type="match status" value="1"/>
</dbReference>
<dbReference type="Proteomes" id="UP000694406">
    <property type="component" value="Unplaced"/>
</dbReference>
<feature type="domain" description="PHD-type" evidence="10">
    <location>
        <begin position="479"/>
        <end position="537"/>
    </location>
</feature>
<dbReference type="GeneTree" id="ENSGT00530000063948"/>
<feature type="region of interest" description="Disordered" evidence="9">
    <location>
        <begin position="378"/>
        <end position="474"/>
    </location>
</feature>
<dbReference type="PANTHER" id="PTHR23194">
    <property type="entry name" value="PYGOPUS"/>
    <property type="match status" value="1"/>
</dbReference>
<keyword evidence="3" id="KW-0479">Metal-binding</keyword>
<keyword evidence="2" id="KW-0879">Wnt signaling pathway</keyword>
<dbReference type="GO" id="GO:0034504">
    <property type="term" value="P:protein localization to nucleus"/>
    <property type="evidence" value="ECO:0007669"/>
    <property type="project" value="Ensembl"/>
</dbReference>
<comment type="function">
    <text evidence="7">Involved in signal transduction through the Wnt pathway.</text>
</comment>
<dbReference type="GO" id="GO:0005634">
    <property type="term" value="C:nucleus"/>
    <property type="evidence" value="ECO:0007669"/>
    <property type="project" value="UniProtKB-SubCell"/>
</dbReference>
<dbReference type="Gene3D" id="3.30.40.10">
    <property type="entry name" value="Zinc/RING finger domain, C3HC4 (zinc finger)"/>
    <property type="match status" value="1"/>
</dbReference>
<dbReference type="AlphaFoldDB" id="A0A8C5WYL0"/>
<feature type="compositionally biased region" description="Polar residues" evidence="9">
    <location>
        <begin position="40"/>
        <end position="53"/>
    </location>
</feature>
<evidence type="ECO:0000259" key="10">
    <source>
        <dbReference type="PROSITE" id="PS50016"/>
    </source>
</evidence>
<dbReference type="PROSITE" id="PS01359">
    <property type="entry name" value="ZF_PHD_1"/>
    <property type="match status" value="1"/>
</dbReference>
<dbReference type="CDD" id="cd15635">
    <property type="entry name" value="PHD_PYGO1"/>
    <property type="match status" value="1"/>
</dbReference>
<evidence type="ECO:0000256" key="9">
    <source>
        <dbReference type="SAM" id="MobiDB-lite"/>
    </source>
</evidence>
<keyword evidence="12" id="KW-1185">Reference proteome</keyword>
<dbReference type="InterPro" id="IPR011011">
    <property type="entry name" value="Znf_FYVE_PHD"/>
</dbReference>
<dbReference type="GO" id="GO:0060070">
    <property type="term" value="P:canonical Wnt signaling pathway"/>
    <property type="evidence" value="ECO:0007669"/>
    <property type="project" value="Ensembl"/>
</dbReference>
<evidence type="ECO:0000313" key="12">
    <source>
        <dbReference type="Proteomes" id="UP000694406"/>
    </source>
</evidence>
<gene>
    <name evidence="11" type="primary">PYGO1</name>
</gene>
<keyword evidence="5" id="KW-0862">Zinc</keyword>
<dbReference type="GO" id="GO:0045944">
    <property type="term" value="P:positive regulation of transcription by RNA polymerase II"/>
    <property type="evidence" value="ECO:0007669"/>
    <property type="project" value="Ensembl"/>
</dbReference>
<dbReference type="FunFam" id="3.30.40.10:FF:000107">
    <property type="entry name" value="pygopus homolog 1"/>
    <property type="match status" value="1"/>
</dbReference>
<reference evidence="11" key="2">
    <citation type="submission" date="2025-09" db="UniProtKB">
        <authorList>
            <consortium name="Ensembl"/>
        </authorList>
    </citation>
    <scope>IDENTIFICATION</scope>
</reference>
<dbReference type="InterPro" id="IPR052475">
    <property type="entry name" value="Wnt_Signal_Transd_Protein"/>
</dbReference>
<keyword evidence="4 8" id="KW-0863">Zinc-finger</keyword>
<comment type="subcellular location">
    <subcellularLocation>
        <location evidence="1">Nucleus</location>
    </subcellularLocation>
</comment>
<dbReference type="GO" id="GO:0140002">
    <property type="term" value="F:histone H3K4me3 reader activity"/>
    <property type="evidence" value="ECO:0007669"/>
    <property type="project" value="Ensembl"/>
</dbReference>
<dbReference type="InterPro" id="IPR019787">
    <property type="entry name" value="Znf_PHD-finger"/>
</dbReference>
<evidence type="ECO:0000256" key="2">
    <source>
        <dbReference type="ARBA" id="ARBA00022687"/>
    </source>
</evidence>
<feature type="compositionally biased region" description="Gly residues" evidence="9">
    <location>
        <begin position="156"/>
        <end position="165"/>
    </location>
</feature>
<dbReference type="Ensembl" id="ENSLLTT00000023522.1">
    <property type="protein sequence ID" value="ENSLLTP00000022678.1"/>
    <property type="gene ID" value="ENSLLTG00000016839.1"/>
</dbReference>
<evidence type="ECO:0000256" key="3">
    <source>
        <dbReference type="ARBA" id="ARBA00022723"/>
    </source>
</evidence>
<feature type="compositionally biased region" description="Pro residues" evidence="9">
    <location>
        <begin position="186"/>
        <end position="199"/>
    </location>
</feature>
<keyword evidence="6" id="KW-0539">Nucleus</keyword>
<feature type="compositionally biased region" description="Polar residues" evidence="9">
    <location>
        <begin position="346"/>
        <end position="357"/>
    </location>
</feature>
<protein>
    <submittedName>
        <fullName evidence="11">Pygopus family PHD finger 1</fullName>
    </submittedName>
</protein>
<dbReference type="PANTHER" id="PTHR23194:SF3">
    <property type="entry name" value="PYGOPUS HOMOLOG 1"/>
    <property type="match status" value="1"/>
</dbReference>
<feature type="region of interest" description="Disordered" evidence="9">
    <location>
        <begin position="304"/>
        <end position="360"/>
    </location>
</feature>
<dbReference type="InterPro" id="IPR013083">
    <property type="entry name" value="Znf_RING/FYVE/PHD"/>
</dbReference>
<evidence type="ECO:0000256" key="5">
    <source>
        <dbReference type="ARBA" id="ARBA00022833"/>
    </source>
</evidence>
<evidence type="ECO:0000256" key="1">
    <source>
        <dbReference type="ARBA" id="ARBA00004123"/>
    </source>
</evidence>
<proteinExistence type="predicted"/>
<evidence type="ECO:0000256" key="6">
    <source>
        <dbReference type="ARBA" id="ARBA00023242"/>
    </source>
</evidence>
<evidence type="ECO:0000256" key="7">
    <source>
        <dbReference type="ARBA" id="ARBA00037400"/>
    </source>
</evidence>
<accession>A0A8C5WYL0</accession>
<sequence>MDCTVEIKVSCSNRRPVSFGKLRCPFTSSSRRGPGRLGETSKQGRTPPTTSSARCREPLRTQAPPEAAGGRAISGVGQRSASLGGEFGRSSVLLPGRPPNLQPAGRIRAAGGGAGLRSAVAGSGLPRLPGWAARHATPAMSAEQEPGAPLKRPRGLDGGLEGLAGAGLRLGSPEKKRKGGAQGAPFPAPPSEYAPPPNPSAEHLIAVNPFDDRYAAAYKAVRGPYFAGPAYPAFGGYNAFRMPPHLLPRVASPYGAPAFPLRHQPPPFGQSPAGAAFSRAPAVTFGPPENAAAFGHPLYSASQALSGPGQPFRPNPGENFGHMPSQNAGPTPPSAGHLGAGPNRAFGSSLTEANHSYTPGPPTYYKQVKAFTKLEVNKHQPPSQQHHHTLLRSEDPLSSGSRDVKASGHRHAPAGTPEGVLPKRMENLKSAHANGTPVKPCLPCGRPEGSSSEKAGGGGSSSKTPLHPSQHGHMPSEPLYPCGICTHEVNDDQDAILCEASCQKWFHRICTGMTESAYGLLTAEASAVWGCDTCMADKDVQLMRTREMAGLPALNTDA</sequence>
<evidence type="ECO:0000256" key="4">
    <source>
        <dbReference type="ARBA" id="ARBA00022771"/>
    </source>
</evidence>
<dbReference type="SUPFAM" id="SSF57903">
    <property type="entry name" value="FYVE/PHD zinc finger"/>
    <property type="match status" value="1"/>
</dbReference>
<name>A0A8C5WYL0_LATLA</name>
<evidence type="ECO:0000256" key="8">
    <source>
        <dbReference type="PROSITE-ProRule" id="PRU00146"/>
    </source>
</evidence>
<dbReference type="GO" id="GO:0001822">
    <property type="term" value="P:kidney development"/>
    <property type="evidence" value="ECO:0007669"/>
    <property type="project" value="Ensembl"/>
</dbReference>
<dbReference type="GO" id="GO:0007289">
    <property type="term" value="P:spermatid nucleus differentiation"/>
    <property type="evidence" value="ECO:0007669"/>
    <property type="project" value="Ensembl"/>
</dbReference>